<keyword evidence="3" id="KW-1185">Reference proteome</keyword>
<sequence length="134" mass="14760">MKKEGERGERKRETERLRETERVRSSMAQETEMSSRLCCISGIVWCRSPQNDTRPRVLSPPRPQVLCLGSSHREALSRGSKMVGAASVSHPFKFNNSSWDWGKSGGSNVSPECSLSHAEAISVSRDMGPLVGLG</sequence>
<organism evidence="2 3">
    <name type="scientific">Rousettus aegyptiacus</name>
    <name type="common">Egyptian fruit bat</name>
    <name type="synonym">Pteropus aegyptiacus</name>
    <dbReference type="NCBI Taxonomy" id="9407"/>
    <lineage>
        <taxon>Eukaryota</taxon>
        <taxon>Metazoa</taxon>
        <taxon>Chordata</taxon>
        <taxon>Craniata</taxon>
        <taxon>Vertebrata</taxon>
        <taxon>Euteleostomi</taxon>
        <taxon>Mammalia</taxon>
        <taxon>Eutheria</taxon>
        <taxon>Laurasiatheria</taxon>
        <taxon>Chiroptera</taxon>
        <taxon>Yinpterochiroptera</taxon>
        <taxon>Pteropodoidea</taxon>
        <taxon>Pteropodidae</taxon>
        <taxon>Rousettinae</taxon>
        <taxon>Rousettus</taxon>
    </lineage>
</organism>
<comment type="caution">
    <text evidence="2">The sequence shown here is derived from an EMBL/GenBank/DDBJ whole genome shotgun (WGS) entry which is preliminary data.</text>
</comment>
<proteinExistence type="predicted"/>
<evidence type="ECO:0000313" key="2">
    <source>
        <dbReference type="EMBL" id="KAF6441198.1"/>
    </source>
</evidence>
<dbReference type="EMBL" id="JACASE010000008">
    <property type="protein sequence ID" value="KAF6441198.1"/>
    <property type="molecule type" value="Genomic_DNA"/>
</dbReference>
<dbReference type="Proteomes" id="UP000593571">
    <property type="component" value="Unassembled WGS sequence"/>
</dbReference>
<evidence type="ECO:0000313" key="3">
    <source>
        <dbReference type="Proteomes" id="UP000593571"/>
    </source>
</evidence>
<name>A0A7J8F0B4_ROUAE</name>
<accession>A0A7J8F0B4</accession>
<feature type="compositionally biased region" description="Basic and acidic residues" evidence="1">
    <location>
        <begin position="1"/>
        <end position="24"/>
    </location>
</feature>
<dbReference type="AlphaFoldDB" id="A0A7J8F0B4"/>
<evidence type="ECO:0000256" key="1">
    <source>
        <dbReference type="SAM" id="MobiDB-lite"/>
    </source>
</evidence>
<protein>
    <submittedName>
        <fullName evidence="2">Uncharacterized protein</fullName>
    </submittedName>
</protein>
<feature type="region of interest" description="Disordered" evidence="1">
    <location>
        <begin position="1"/>
        <end position="29"/>
    </location>
</feature>
<reference evidence="2 3" key="1">
    <citation type="journal article" date="2020" name="Nature">
        <title>Six reference-quality genomes reveal evolution of bat adaptations.</title>
        <authorList>
            <person name="Jebb D."/>
            <person name="Huang Z."/>
            <person name="Pippel M."/>
            <person name="Hughes G.M."/>
            <person name="Lavrichenko K."/>
            <person name="Devanna P."/>
            <person name="Winkler S."/>
            <person name="Jermiin L.S."/>
            <person name="Skirmuntt E.C."/>
            <person name="Katzourakis A."/>
            <person name="Burkitt-Gray L."/>
            <person name="Ray D.A."/>
            <person name="Sullivan K.A.M."/>
            <person name="Roscito J.G."/>
            <person name="Kirilenko B.M."/>
            <person name="Davalos L.M."/>
            <person name="Corthals A.P."/>
            <person name="Power M.L."/>
            <person name="Jones G."/>
            <person name="Ransome R.D."/>
            <person name="Dechmann D.K.N."/>
            <person name="Locatelli A.G."/>
            <person name="Puechmaille S.J."/>
            <person name="Fedrigo O."/>
            <person name="Jarvis E.D."/>
            <person name="Hiller M."/>
            <person name="Vernes S.C."/>
            <person name="Myers E.W."/>
            <person name="Teeling E.C."/>
        </authorList>
    </citation>
    <scope>NUCLEOTIDE SEQUENCE [LARGE SCALE GENOMIC DNA]</scope>
    <source>
        <strain evidence="2">MRouAeg1</strain>
        <tissue evidence="2">Muscle</tissue>
    </source>
</reference>
<gene>
    <name evidence="2" type="ORF">HJG63_012348</name>
</gene>